<evidence type="ECO:0000256" key="7">
    <source>
        <dbReference type="ARBA" id="ARBA00022840"/>
    </source>
</evidence>
<keyword evidence="6 9" id="KW-0418">Kinase</keyword>
<feature type="binding site" evidence="9">
    <location>
        <position position="189"/>
    </location>
    <ligand>
        <name>substrate</name>
    </ligand>
</feature>
<evidence type="ECO:0000256" key="4">
    <source>
        <dbReference type="ARBA" id="ARBA00022679"/>
    </source>
</evidence>
<dbReference type="PIRSF" id="PIRSF000728">
    <property type="entry name" value="NAGK"/>
    <property type="match status" value="1"/>
</dbReference>
<proteinExistence type="inferred from homology"/>
<dbReference type="FunFam" id="3.40.1160.10:FF:000004">
    <property type="entry name" value="Acetylglutamate kinase"/>
    <property type="match status" value="1"/>
</dbReference>
<dbReference type="Gene3D" id="3.40.1160.10">
    <property type="entry name" value="Acetylglutamate kinase-like"/>
    <property type="match status" value="1"/>
</dbReference>
<name>A0A932MNM2_UNCTE</name>
<accession>A0A932MNM2</accession>
<dbReference type="CDD" id="cd04250">
    <property type="entry name" value="AAK_NAGK-C"/>
    <property type="match status" value="1"/>
</dbReference>
<evidence type="ECO:0000256" key="1">
    <source>
        <dbReference type="ARBA" id="ARBA00004828"/>
    </source>
</evidence>
<comment type="function">
    <text evidence="9">Catalyzes the ATP-dependent phosphorylation of N-acetyl-L-glutamate.</text>
</comment>
<dbReference type="Pfam" id="PF00696">
    <property type="entry name" value="AA_kinase"/>
    <property type="match status" value="1"/>
</dbReference>
<dbReference type="AlphaFoldDB" id="A0A932MNM2"/>
<evidence type="ECO:0000256" key="3">
    <source>
        <dbReference type="ARBA" id="ARBA00022605"/>
    </source>
</evidence>
<keyword evidence="5 9" id="KW-0547">Nucleotide-binding</keyword>
<comment type="caution">
    <text evidence="11">The sequence shown here is derived from an EMBL/GenBank/DDBJ whole genome shotgun (WGS) entry which is preliminary data.</text>
</comment>
<keyword evidence="3 9" id="KW-0028">Amino-acid biosynthesis</keyword>
<dbReference type="InterPro" id="IPR041727">
    <property type="entry name" value="NAGK-C"/>
</dbReference>
<dbReference type="InterPro" id="IPR036393">
    <property type="entry name" value="AceGlu_kinase-like_sf"/>
</dbReference>
<reference evidence="11" key="1">
    <citation type="submission" date="2020-07" db="EMBL/GenBank/DDBJ databases">
        <title>Huge and variable diversity of episymbiotic CPR bacteria and DPANN archaea in groundwater ecosystems.</title>
        <authorList>
            <person name="He C.Y."/>
            <person name="Keren R."/>
            <person name="Whittaker M."/>
            <person name="Farag I.F."/>
            <person name="Doudna J."/>
            <person name="Cate J.H.D."/>
            <person name="Banfield J.F."/>
        </authorList>
    </citation>
    <scope>NUCLEOTIDE SEQUENCE</scope>
    <source>
        <strain evidence="11">NC_groundwater_763_Ag_S-0.2um_68_21</strain>
    </source>
</reference>
<dbReference type="PRINTS" id="PR00474">
    <property type="entry name" value="GLU5KINASE"/>
</dbReference>
<gene>
    <name evidence="9 11" type="primary">argB</name>
    <name evidence="11" type="ORF">HYZ11_14815</name>
</gene>
<feature type="domain" description="Aspartate/glutamate/uridylate kinase" evidence="10">
    <location>
        <begin position="23"/>
        <end position="268"/>
    </location>
</feature>
<comment type="catalytic activity">
    <reaction evidence="8 9">
        <text>N-acetyl-L-glutamate + ATP = N-acetyl-L-glutamyl 5-phosphate + ADP</text>
        <dbReference type="Rhea" id="RHEA:14629"/>
        <dbReference type="ChEBI" id="CHEBI:30616"/>
        <dbReference type="ChEBI" id="CHEBI:44337"/>
        <dbReference type="ChEBI" id="CHEBI:57936"/>
        <dbReference type="ChEBI" id="CHEBI:456216"/>
        <dbReference type="EC" id="2.7.2.8"/>
    </reaction>
</comment>
<feature type="binding site" evidence="9">
    <location>
        <position position="85"/>
    </location>
    <ligand>
        <name>substrate</name>
    </ligand>
</feature>
<evidence type="ECO:0000256" key="6">
    <source>
        <dbReference type="ARBA" id="ARBA00022777"/>
    </source>
</evidence>
<dbReference type="NCBIfam" id="TIGR00761">
    <property type="entry name" value="argB"/>
    <property type="match status" value="1"/>
</dbReference>
<dbReference type="HAMAP" id="MF_00082">
    <property type="entry name" value="ArgB"/>
    <property type="match status" value="1"/>
</dbReference>
<evidence type="ECO:0000256" key="2">
    <source>
        <dbReference type="ARBA" id="ARBA00022571"/>
    </source>
</evidence>
<feature type="site" description="Transition state stabilizer" evidence="9">
    <location>
        <position position="28"/>
    </location>
</feature>
<dbReference type="EC" id="2.7.2.8" evidence="9"/>
<keyword evidence="2 9" id="KW-0055">Arginine biosynthesis</keyword>
<evidence type="ECO:0000259" key="10">
    <source>
        <dbReference type="Pfam" id="PF00696"/>
    </source>
</evidence>
<feature type="binding site" evidence="9">
    <location>
        <begin position="63"/>
        <end position="64"/>
    </location>
    <ligand>
        <name>substrate</name>
    </ligand>
</feature>
<dbReference type="GO" id="GO:0005737">
    <property type="term" value="C:cytoplasm"/>
    <property type="evidence" value="ECO:0007669"/>
    <property type="project" value="UniProtKB-SubCell"/>
</dbReference>
<dbReference type="SUPFAM" id="SSF53633">
    <property type="entry name" value="Carbamate kinase-like"/>
    <property type="match status" value="1"/>
</dbReference>
<evidence type="ECO:0000313" key="11">
    <source>
        <dbReference type="EMBL" id="MBI3128875.1"/>
    </source>
</evidence>
<evidence type="ECO:0000256" key="9">
    <source>
        <dbReference type="HAMAP-Rule" id="MF_00082"/>
    </source>
</evidence>
<dbReference type="InterPro" id="IPR001057">
    <property type="entry name" value="Glu/AcGlu_kinase"/>
</dbReference>
<feature type="site" description="Transition state stabilizer" evidence="9">
    <location>
        <position position="249"/>
    </location>
</feature>
<dbReference type="EMBL" id="JACPUR010000035">
    <property type="protein sequence ID" value="MBI3128875.1"/>
    <property type="molecule type" value="Genomic_DNA"/>
</dbReference>
<dbReference type="GO" id="GO:0003991">
    <property type="term" value="F:acetylglutamate kinase activity"/>
    <property type="evidence" value="ECO:0007669"/>
    <property type="project" value="UniProtKB-UniRule"/>
</dbReference>
<protein>
    <recommendedName>
        <fullName evidence="9">Acetylglutamate kinase</fullName>
        <ecNumber evidence="9">2.7.2.8</ecNumber>
    </recommendedName>
    <alternativeName>
        <fullName evidence="9">N-acetyl-L-glutamate 5-phosphotransferase</fullName>
    </alternativeName>
    <alternativeName>
        <fullName evidence="9">NAG kinase</fullName>
        <shortName evidence="9">NAGK</shortName>
    </alternativeName>
</protein>
<evidence type="ECO:0000256" key="5">
    <source>
        <dbReference type="ARBA" id="ARBA00022741"/>
    </source>
</evidence>
<dbReference type="Proteomes" id="UP000782312">
    <property type="component" value="Unassembled WGS sequence"/>
</dbReference>
<sequence length="291" mass="30560">MDARERAATLVEALPYIQRFSGKTVVIKYGGAAQVEKGLQSPFAQDVVLLKYVGINVVVVHGGGPQIGDLLKKIGKATEFIEGLRVTDEETVGVVEMVLSGSTNKGIVRLINRHGGAAVGLSGSDAGLTRARKLTLSRKTAEGADEIVDLGHVGEVVRVEPGIIHHLTRAHYIPVIAPLGVDDDGNVYNINADSAAGAIAGALAAEKFILLTDVPGIQDKKGNLISTLKAPDAQRLREEGVIQGGMIPKVEACLEALASGVKKAHIVDGRVPHAVLLEVFTDEGVGTQIVR</sequence>
<comment type="similarity">
    <text evidence="9">Belongs to the acetylglutamate kinase family. ArgB subfamily.</text>
</comment>
<evidence type="ECO:0000256" key="8">
    <source>
        <dbReference type="ARBA" id="ARBA00048141"/>
    </source>
</evidence>
<keyword evidence="9" id="KW-0963">Cytoplasm</keyword>
<keyword evidence="7 9" id="KW-0067">ATP-binding</keyword>
<organism evidence="11 12">
    <name type="scientific">Tectimicrobiota bacterium</name>
    <dbReference type="NCBI Taxonomy" id="2528274"/>
    <lineage>
        <taxon>Bacteria</taxon>
        <taxon>Pseudomonadati</taxon>
        <taxon>Nitrospinota/Tectimicrobiota group</taxon>
        <taxon>Candidatus Tectimicrobiota</taxon>
    </lineage>
</organism>
<dbReference type="InterPro" id="IPR004662">
    <property type="entry name" value="AcgluKinase_fam"/>
</dbReference>
<dbReference type="PANTHER" id="PTHR23342:SF0">
    <property type="entry name" value="N-ACETYLGLUTAMATE SYNTHASE, MITOCHONDRIAL"/>
    <property type="match status" value="1"/>
</dbReference>
<evidence type="ECO:0000313" key="12">
    <source>
        <dbReference type="Proteomes" id="UP000782312"/>
    </source>
</evidence>
<dbReference type="GO" id="GO:0042450">
    <property type="term" value="P:L-arginine biosynthetic process via ornithine"/>
    <property type="evidence" value="ECO:0007669"/>
    <property type="project" value="UniProtKB-UniRule"/>
</dbReference>
<comment type="pathway">
    <text evidence="1 9">Amino-acid biosynthesis; L-arginine biosynthesis; N(2)-acetyl-L-ornithine from L-glutamate: step 2/4.</text>
</comment>
<dbReference type="PANTHER" id="PTHR23342">
    <property type="entry name" value="N-ACETYLGLUTAMATE SYNTHASE"/>
    <property type="match status" value="1"/>
</dbReference>
<dbReference type="InterPro" id="IPR001048">
    <property type="entry name" value="Asp/Glu/Uridylate_kinase"/>
</dbReference>
<keyword evidence="4 9" id="KW-0808">Transferase</keyword>
<dbReference type="InterPro" id="IPR037528">
    <property type="entry name" value="ArgB"/>
</dbReference>
<dbReference type="GO" id="GO:0005524">
    <property type="term" value="F:ATP binding"/>
    <property type="evidence" value="ECO:0007669"/>
    <property type="project" value="UniProtKB-UniRule"/>
</dbReference>
<comment type="subcellular location">
    <subcellularLocation>
        <location evidence="9">Cytoplasm</location>
    </subcellularLocation>
</comment>